<evidence type="ECO:0000313" key="3">
    <source>
        <dbReference type="Proteomes" id="UP000269374"/>
    </source>
</evidence>
<protein>
    <submittedName>
        <fullName evidence="2">ParM/StbA family protein</fullName>
    </submittedName>
</protein>
<organism evidence="2 3">
    <name type="scientific">Lactococcus allomyrinae</name>
    <dbReference type="NCBI Taxonomy" id="2419773"/>
    <lineage>
        <taxon>Bacteria</taxon>
        <taxon>Bacillati</taxon>
        <taxon>Bacillota</taxon>
        <taxon>Bacilli</taxon>
        <taxon>Lactobacillales</taxon>
        <taxon>Streptococcaceae</taxon>
        <taxon>Lactococcus</taxon>
    </lineage>
</organism>
<dbReference type="Gene3D" id="3.30.420.40">
    <property type="match status" value="1"/>
</dbReference>
<dbReference type="KEGG" id="lact:D7I46_05485"/>
<proteinExistence type="predicted"/>
<sequence>MDTIFSIDLGNSLIKMKSDRGEYIYPASYLPMKYVGEVQLIMGENYIFQSLGENDDKECYIWGPKLENYHLPEKVINTYARSYRLEQKKVIRILEFALGRLAMDYNETDSEHIVVHLALGLSVTSINEIKTLSFLKKSLIGCHQFLINGKEIHLEIPSEEYILFFPQYMGSIYSISSDEDFKEIEMYGESKIGVVDIGGGTLLANSCVQTIPSPIEEERFSGIQLIVKEISHRINSTRNLIIEKMLRETKDSDNYLYSPSSNENDTKDITSIVEETINQYTRFVIAPFVTECFPDIEDIRSIVLTGGGANIISKESLRDEIGADYFKRLVFVENSELLNVRGLYKKARIIWEEVNVPLNQGDYEPKKKGLSNKPVISKEILRKKLVEEQKVLKEMQTNLSEEK</sequence>
<reference evidence="2 3" key="1">
    <citation type="submission" date="2018-09" db="EMBL/GenBank/DDBJ databases">
        <title>Genome sequencing of strain 1JSPR-7.</title>
        <authorList>
            <person name="Heo J."/>
            <person name="Kim S.-J."/>
            <person name="Kwon S.-W."/>
        </authorList>
    </citation>
    <scope>NUCLEOTIDE SEQUENCE [LARGE SCALE GENOMIC DNA]</scope>
    <source>
        <strain evidence="2 3">1JSPR-7</strain>
    </source>
</reference>
<dbReference type="AlphaFoldDB" id="A0A387BEU4"/>
<dbReference type="SUPFAM" id="SSF53067">
    <property type="entry name" value="Actin-like ATPase domain"/>
    <property type="match status" value="1"/>
</dbReference>
<keyword evidence="3" id="KW-1185">Reference proteome</keyword>
<evidence type="ECO:0000313" key="2">
    <source>
        <dbReference type="EMBL" id="AYG00592.1"/>
    </source>
</evidence>
<accession>A0A387BEU4</accession>
<dbReference type="Proteomes" id="UP000269374">
    <property type="component" value="Chromosome"/>
</dbReference>
<dbReference type="InterPro" id="IPR054368">
    <property type="entry name" value="Alp7A-like_C"/>
</dbReference>
<feature type="domain" description="Alp7A-like C-terminal" evidence="1">
    <location>
        <begin position="194"/>
        <end position="317"/>
    </location>
</feature>
<dbReference type="EMBL" id="CP032627">
    <property type="protein sequence ID" value="AYG00592.1"/>
    <property type="molecule type" value="Genomic_DNA"/>
</dbReference>
<gene>
    <name evidence="2" type="ORF">D7I46_05485</name>
</gene>
<dbReference type="OrthoDB" id="2304187at2"/>
<dbReference type="InterPro" id="IPR043129">
    <property type="entry name" value="ATPase_NBD"/>
</dbReference>
<dbReference type="RefSeq" id="WP_120771980.1">
    <property type="nucleotide sequence ID" value="NZ_CP032627.1"/>
</dbReference>
<name>A0A387BEU4_9LACT</name>
<dbReference type="Pfam" id="PF22128">
    <property type="entry name" value="Alp7A_like_C"/>
    <property type="match status" value="1"/>
</dbReference>
<evidence type="ECO:0000259" key="1">
    <source>
        <dbReference type="Pfam" id="PF22128"/>
    </source>
</evidence>